<dbReference type="EMBL" id="CM042038">
    <property type="protein sequence ID" value="KAI3731849.1"/>
    <property type="molecule type" value="Genomic_DNA"/>
</dbReference>
<reference evidence="2" key="1">
    <citation type="journal article" date="2022" name="Mol. Ecol. Resour.">
        <title>The genomes of chicory, endive, great burdock and yacon provide insights into Asteraceae palaeo-polyploidization history and plant inulin production.</title>
        <authorList>
            <person name="Fan W."/>
            <person name="Wang S."/>
            <person name="Wang H."/>
            <person name="Wang A."/>
            <person name="Jiang F."/>
            <person name="Liu H."/>
            <person name="Zhao H."/>
            <person name="Xu D."/>
            <person name="Zhang Y."/>
        </authorList>
    </citation>
    <scope>NUCLEOTIDE SEQUENCE [LARGE SCALE GENOMIC DNA]</scope>
    <source>
        <strain evidence="2">cv. Yunnan</strain>
    </source>
</reference>
<accession>A0ACB9CC47</accession>
<protein>
    <submittedName>
        <fullName evidence="1">Uncharacterized protein</fullName>
    </submittedName>
</protein>
<sequence length="170" mass="19432">MKAGLHQPPPPLPDCSRDSTSLLHHFRPHQNHTHRSNIPRWLQIVSSDRLRRFQALQALSIQYGVFQSIYTSLESKAVPVAKTYFAALAGNRRSVSKGKAPHIGIGLLRLRRIYELFLTELITDEMVIMAVLERTASQRSTKKRQDSRPEKGQERIVKGLEELKFVEGPR</sequence>
<dbReference type="Proteomes" id="UP001056120">
    <property type="component" value="Linkage Group LG21"/>
</dbReference>
<keyword evidence="2" id="KW-1185">Reference proteome</keyword>
<reference evidence="1 2" key="2">
    <citation type="journal article" date="2022" name="Mol. Ecol. Resour.">
        <title>The genomes of chicory, endive, great burdock and yacon provide insights into Asteraceae paleo-polyploidization history and plant inulin production.</title>
        <authorList>
            <person name="Fan W."/>
            <person name="Wang S."/>
            <person name="Wang H."/>
            <person name="Wang A."/>
            <person name="Jiang F."/>
            <person name="Liu H."/>
            <person name="Zhao H."/>
            <person name="Xu D."/>
            <person name="Zhang Y."/>
        </authorList>
    </citation>
    <scope>NUCLEOTIDE SEQUENCE [LARGE SCALE GENOMIC DNA]</scope>
    <source>
        <strain evidence="2">cv. Yunnan</strain>
        <tissue evidence="1">Leaves</tissue>
    </source>
</reference>
<evidence type="ECO:0000313" key="1">
    <source>
        <dbReference type="EMBL" id="KAI3731849.1"/>
    </source>
</evidence>
<organism evidence="1 2">
    <name type="scientific">Smallanthus sonchifolius</name>
    <dbReference type="NCBI Taxonomy" id="185202"/>
    <lineage>
        <taxon>Eukaryota</taxon>
        <taxon>Viridiplantae</taxon>
        <taxon>Streptophyta</taxon>
        <taxon>Embryophyta</taxon>
        <taxon>Tracheophyta</taxon>
        <taxon>Spermatophyta</taxon>
        <taxon>Magnoliopsida</taxon>
        <taxon>eudicotyledons</taxon>
        <taxon>Gunneridae</taxon>
        <taxon>Pentapetalae</taxon>
        <taxon>asterids</taxon>
        <taxon>campanulids</taxon>
        <taxon>Asterales</taxon>
        <taxon>Asteraceae</taxon>
        <taxon>Asteroideae</taxon>
        <taxon>Heliantheae alliance</taxon>
        <taxon>Millerieae</taxon>
        <taxon>Smallanthus</taxon>
    </lineage>
</organism>
<name>A0ACB9CC47_9ASTR</name>
<comment type="caution">
    <text evidence="1">The sequence shown here is derived from an EMBL/GenBank/DDBJ whole genome shotgun (WGS) entry which is preliminary data.</text>
</comment>
<proteinExistence type="predicted"/>
<evidence type="ECO:0000313" key="2">
    <source>
        <dbReference type="Proteomes" id="UP001056120"/>
    </source>
</evidence>
<gene>
    <name evidence="1" type="ORF">L1987_63039</name>
</gene>